<dbReference type="OrthoDB" id="9803723at2"/>
<sequence>MPKVSTVVAKPGFILALEFTDGKAGEVCIAQSLYGPIFEPLRNPENFSLAAVDEYGAVYWPLPGCEHTPDYAPDALYRMLG</sequence>
<protein>
    <submittedName>
        <fullName evidence="1">DUF2442 domain-containing protein</fullName>
    </submittedName>
</protein>
<evidence type="ECO:0000313" key="2">
    <source>
        <dbReference type="Proteomes" id="UP000288395"/>
    </source>
</evidence>
<evidence type="ECO:0000313" key="1">
    <source>
        <dbReference type="EMBL" id="RUO19696.1"/>
    </source>
</evidence>
<comment type="caution">
    <text evidence="1">The sequence shown here is derived from an EMBL/GenBank/DDBJ whole genome shotgun (WGS) entry which is preliminary data.</text>
</comment>
<dbReference type="InterPro" id="IPR018841">
    <property type="entry name" value="DUF2442"/>
</dbReference>
<dbReference type="EMBL" id="PIPJ01000007">
    <property type="protein sequence ID" value="RUO19696.1"/>
    <property type="molecule type" value="Genomic_DNA"/>
</dbReference>
<dbReference type="InterPro" id="IPR036782">
    <property type="entry name" value="NE0471-like_N"/>
</dbReference>
<organism evidence="1 2">
    <name type="scientific">Aliidiomarina iranensis</name>
    <dbReference type="NCBI Taxonomy" id="1434071"/>
    <lineage>
        <taxon>Bacteria</taxon>
        <taxon>Pseudomonadati</taxon>
        <taxon>Pseudomonadota</taxon>
        <taxon>Gammaproteobacteria</taxon>
        <taxon>Alteromonadales</taxon>
        <taxon>Idiomarinaceae</taxon>
        <taxon>Aliidiomarina</taxon>
    </lineage>
</organism>
<accession>A0A432VTL0</accession>
<dbReference type="SUPFAM" id="SSF143880">
    <property type="entry name" value="NE0471 N-terminal domain-like"/>
    <property type="match status" value="1"/>
</dbReference>
<dbReference type="Gene3D" id="3.30.2020.10">
    <property type="entry name" value="NE0471-like N-terminal domain"/>
    <property type="match status" value="1"/>
</dbReference>
<name>A0A432VTL0_9GAMM</name>
<dbReference type="Pfam" id="PF10387">
    <property type="entry name" value="DUF2442"/>
    <property type="match status" value="1"/>
</dbReference>
<proteinExistence type="predicted"/>
<gene>
    <name evidence="1" type="ORF">CWE08_09175</name>
</gene>
<keyword evidence="2" id="KW-1185">Reference proteome</keyword>
<reference evidence="2" key="1">
    <citation type="journal article" date="2018" name="Front. Microbiol.">
        <title>Genome-Based Analysis Reveals the Taxonomy and Diversity of the Family Idiomarinaceae.</title>
        <authorList>
            <person name="Liu Y."/>
            <person name="Lai Q."/>
            <person name="Shao Z."/>
        </authorList>
    </citation>
    <scope>NUCLEOTIDE SEQUENCE [LARGE SCALE GENOMIC DNA]</scope>
    <source>
        <strain evidence="2">GBPy7</strain>
    </source>
</reference>
<dbReference type="Proteomes" id="UP000288395">
    <property type="component" value="Unassembled WGS sequence"/>
</dbReference>
<dbReference type="AlphaFoldDB" id="A0A432VTL0"/>